<dbReference type="Pfam" id="PF23242">
    <property type="entry name" value="AAA_lid_TRIP13_C"/>
    <property type="match status" value="1"/>
</dbReference>
<dbReference type="InterPro" id="IPR058249">
    <property type="entry name" value="Pch2_C"/>
</dbReference>
<name>A0A9N9KNW3_9HELO</name>
<dbReference type="SUPFAM" id="SSF52540">
    <property type="entry name" value="P-loop containing nucleoside triphosphate hydrolases"/>
    <property type="match status" value="1"/>
</dbReference>
<keyword evidence="3" id="KW-0067">ATP-binding</keyword>
<dbReference type="OrthoDB" id="5925at2759"/>
<dbReference type="AlphaFoldDB" id="A0A9N9KNW3"/>
<feature type="compositionally biased region" description="Basic and acidic residues" evidence="5">
    <location>
        <begin position="1"/>
        <end position="17"/>
    </location>
</feature>
<dbReference type="GO" id="GO:0007131">
    <property type="term" value="P:reciprocal meiotic recombination"/>
    <property type="evidence" value="ECO:0007669"/>
    <property type="project" value="TreeGrafter"/>
</dbReference>
<evidence type="ECO:0000313" key="7">
    <source>
        <dbReference type="EMBL" id="CAG8950403.1"/>
    </source>
</evidence>
<dbReference type="Proteomes" id="UP000696280">
    <property type="component" value="Unassembled WGS sequence"/>
</dbReference>
<proteinExistence type="inferred from homology"/>
<dbReference type="InterPro" id="IPR003959">
    <property type="entry name" value="ATPase_AAA_core"/>
</dbReference>
<comment type="similarity">
    <text evidence="1">Belongs to the AAA ATPase family. PCH2 subfamily.</text>
</comment>
<keyword evidence="2" id="KW-0547">Nucleotide-binding</keyword>
<dbReference type="Pfam" id="PF00004">
    <property type="entry name" value="AAA"/>
    <property type="match status" value="1"/>
</dbReference>
<evidence type="ECO:0000256" key="3">
    <source>
        <dbReference type="ARBA" id="ARBA00022840"/>
    </source>
</evidence>
<evidence type="ECO:0000256" key="1">
    <source>
        <dbReference type="ARBA" id="ARBA00007271"/>
    </source>
</evidence>
<dbReference type="PANTHER" id="PTHR45991">
    <property type="entry name" value="PACHYTENE CHECKPOINT PROTEIN 2"/>
    <property type="match status" value="1"/>
</dbReference>
<evidence type="ECO:0000256" key="5">
    <source>
        <dbReference type="SAM" id="MobiDB-lite"/>
    </source>
</evidence>
<organism evidence="7 8">
    <name type="scientific">Hymenoscyphus fraxineus</name>
    <dbReference type="NCBI Taxonomy" id="746836"/>
    <lineage>
        <taxon>Eukaryota</taxon>
        <taxon>Fungi</taxon>
        <taxon>Dikarya</taxon>
        <taxon>Ascomycota</taxon>
        <taxon>Pezizomycotina</taxon>
        <taxon>Leotiomycetes</taxon>
        <taxon>Helotiales</taxon>
        <taxon>Helotiaceae</taxon>
        <taxon>Hymenoscyphus</taxon>
    </lineage>
</organism>
<dbReference type="InterPro" id="IPR027417">
    <property type="entry name" value="P-loop_NTPase"/>
</dbReference>
<dbReference type="GO" id="GO:0016887">
    <property type="term" value="F:ATP hydrolysis activity"/>
    <property type="evidence" value="ECO:0007669"/>
    <property type="project" value="InterPro"/>
</dbReference>
<protein>
    <recommendedName>
        <fullName evidence="6">AAA+ ATPase domain-containing protein</fullName>
    </recommendedName>
</protein>
<feature type="region of interest" description="Disordered" evidence="5">
    <location>
        <begin position="1"/>
        <end position="49"/>
    </location>
</feature>
<dbReference type="GO" id="GO:0005694">
    <property type="term" value="C:chromosome"/>
    <property type="evidence" value="ECO:0007669"/>
    <property type="project" value="TreeGrafter"/>
</dbReference>
<keyword evidence="8" id="KW-1185">Reference proteome</keyword>
<feature type="compositionally biased region" description="Basic and acidic residues" evidence="5">
    <location>
        <begin position="39"/>
        <end position="49"/>
    </location>
</feature>
<dbReference type="GO" id="GO:0005524">
    <property type="term" value="F:ATP binding"/>
    <property type="evidence" value="ECO:0007669"/>
    <property type="project" value="UniProtKB-KW"/>
</dbReference>
<dbReference type="EMBL" id="CAJVRL010000037">
    <property type="protein sequence ID" value="CAG8950403.1"/>
    <property type="molecule type" value="Genomic_DNA"/>
</dbReference>
<keyword evidence="4" id="KW-0469">Meiosis</keyword>
<dbReference type="GO" id="GO:0051598">
    <property type="term" value="P:meiotic recombination checkpoint signaling"/>
    <property type="evidence" value="ECO:0007669"/>
    <property type="project" value="TreeGrafter"/>
</dbReference>
<comment type="caution">
    <text evidence="7">The sequence shown here is derived from an EMBL/GenBank/DDBJ whole genome shotgun (WGS) entry which is preliminary data.</text>
</comment>
<dbReference type="Gene3D" id="3.40.50.300">
    <property type="entry name" value="P-loop containing nucleotide triphosphate hydrolases"/>
    <property type="match status" value="1"/>
</dbReference>
<dbReference type="InterPro" id="IPR044539">
    <property type="entry name" value="Pch2-like"/>
</dbReference>
<dbReference type="PANTHER" id="PTHR45991:SF1">
    <property type="entry name" value="PACHYTENE CHECKPOINT PROTEIN 2 HOMOLOG"/>
    <property type="match status" value="1"/>
</dbReference>
<feature type="domain" description="AAA+ ATPase" evidence="6">
    <location>
        <begin position="226"/>
        <end position="380"/>
    </location>
</feature>
<gene>
    <name evidence="7" type="ORF">HYFRA_00006896</name>
</gene>
<evidence type="ECO:0000259" key="6">
    <source>
        <dbReference type="SMART" id="SM00382"/>
    </source>
</evidence>
<reference evidence="7" key="1">
    <citation type="submission" date="2021-07" db="EMBL/GenBank/DDBJ databases">
        <authorList>
            <person name="Durling M."/>
        </authorList>
    </citation>
    <scope>NUCLEOTIDE SEQUENCE</scope>
</reference>
<sequence>MQLKTARTEHPAPHADPAEATGTCKPPASGNSPQLPLEPSRESIDTTKAESDAASLVSFSSATLQTEDAEIFIEGVLKKRLAGEDIDLALEVRDGLQRDLESRNWDFIVGEDVLKARGLLGMLRFNWCQTNLISLRVVEYTGPESFGNLYSVKSVPVHVRFFELASSQPEVNSYFPGAEVYYMPNKKFTSTWDELVFDASHKDDFLTMAINTERLNRTSNKFTMLEDRIILLHGPPGTGKTSLCQGLAQKVSIRLCTVYQHRQLVEIGAATLLSKFFSESAKIVDQIFRSLADRCEKNPDSFYFVLIDEVESLAMSRESNHQRGEPDDSLRATNAFLTGLDRLKPYPNILVMCTSNLKDSIDTAFLSRCGCNAIEVGLPSVRLQYDILKGQLQSLIEQNIIAHDTNVLPSIELAKQQIIGGSETDGARLIRLLNVIQENMEPPSARFLRQLPIKSISRYLKRKDCNLRMAFGYMERLISSMGSVLSDRNAFIENRDNRCGTETLNPDESKMTITIVSNTRKRTWQIFVDGELCQDDRKKIISLPNN</sequence>
<accession>A0A9N9KNW3</accession>
<dbReference type="SMART" id="SM00382">
    <property type="entry name" value="AAA"/>
    <property type="match status" value="1"/>
</dbReference>
<dbReference type="GO" id="GO:0005634">
    <property type="term" value="C:nucleus"/>
    <property type="evidence" value="ECO:0007669"/>
    <property type="project" value="TreeGrafter"/>
</dbReference>
<evidence type="ECO:0000256" key="4">
    <source>
        <dbReference type="ARBA" id="ARBA00023254"/>
    </source>
</evidence>
<evidence type="ECO:0000313" key="8">
    <source>
        <dbReference type="Proteomes" id="UP000696280"/>
    </source>
</evidence>
<dbReference type="InterPro" id="IPR003593">
    <property type="entry name" value="AAA+_ATPase"/>
</dbReference>
<evidence type="ECO:0000256" key="2">
    <source>
        <dbReference type="ARBA" id="ARBA00022741"/>
    </source>
</evidence>